<name>A0ABP4XL94_9ACTN</name>
<gene>
    <name evidence="2" type="ORF">GCM10009682_01800</name>
</gene>
<evidence type="ECO:0000259" key="1">
    <source>
        <dbReference type="Pfam" id="PF00668"/>
    </source>
</evidence>
<organism evidence="2 3">
    <name type="scientific">Luedemannella flava</name>
    <dbReference type="NCBI Taxonomy" id="349316"/>
    <lineage>
        <taxon>Bacteria</taxon>
        <taxon>Bacillati</taxon>
        <taxon>Actinomycetota</taxon>
        <taxon>Actinomycetes</taxon>
        <taxon>Micromonosporales</taxon>
        <taxon>Micromonosporaceae</taxon>
        <taxon>Luedemannella</taxon>
    </lineage>
</organism>
<dbReference type="EMBL" id="BAAALT010000003">
    <property type="protein sequence ID" value="GAA1783383.1"/>
    <property type="molecule type" value="Genomic_DNA"/>
</dbReference>
<comment type="caution">
    <text evidence="2">The sequence shown here is derived from an EMBL/GenBank/DDBJ whole genome shotgun (WGS) entry which is preliminary data.</text>
</comment>
<dbReference type="PANTHER" id="PTHR45527:SF1">
    <property type="entry name" value="FATTY ACID SYNTHASE"/>
    <property type="match status" value="1"/>
</dbReference>
<dbReference type="Gene3D" id="3.30.559.30">
    <property type="entry name" value="Nonribosomal peptide synthetase, condensation domain"/>
    <property type="match status" value="1"/>
</dbReference>
<protein>
    <recommendedName>
        <fullName evidence="1">Condensation domain-containing protein</fullName>
    </recommendedName>
</protein>
<dbReference type="InterPro" id="IPR001242">
    <property type="entry name" value="Condensation_dom"/>
</dbReference>
<evidence type="ECO:0000313" key="3">
    <source>
        <dbReference type="Proteomes" id="UP001500218"/>
    </source>
</evidence>
<keyword evidence="3" id="KW-1185">Reference proteome</keyword>
<dbReference type="Pfam" id="PF00668">
    <property type="entry name" value="Condensation"/>
    <property type="match status" value="1"/>
</dbReference>
<sequence>MVDMGGLIEVPFAGEGAGEGGLTWGQQRIWAEIQCSGGALNMGGIMPMPPTTTIDEITRLLAFIMGRHPSLRTRLRFTPDGDPRQVVSAAGVATLEVIDVEDVDPAELVARYAAGRFAGDLPLVLADPARVSADEVAEGVQMRFWEPFDEERDWPVRMAVIRVAGTITHLVVMYNHVVIDGEGLGVLVADLATMDPATGTATAPPPGPTPLELVELQRTPAHQRRSEAALRHWEKALRTVPARPYGGPYPPQELRFWELEYESPAAELAMHAIAARCRVDAKPVMLAVFALAMYRLTGVHPSAAQILVNNRFRPGLSDTISPLNQAGLCVLDVDGVPFDEIVARAARAVMNAGMYAYYDMARHRELVAAVGRERGEQLELTCFLNDRRTAVRPDPDRVPTPQDVRAALPQSQLRWRRRVDRPNKGMYLHVLEKTGTCWLLLTVDTADVPPDDMVRLVREVEAVAVEAVVGERVRG</sequence>
<dbReference type="InterPro" id="IPR023213">
    <property type="entry name" value="CAT-like_dom_sf"/>
</dbReference>
<proteinExistence type="predicted"/>
<dbReference type="Proteomes" id="UP001500218">
    <property type="component" value="Unassembled WGS sequence"/>
</dbReference>
<evidence type="ECO:0000313" key="2">
    <source>
        <dbReference type="EMBL" id="GAA1783383.1"/>
    </source>
</evidence>
<dbReference type="Gene3D" id="3.30.559.10">
    <property type="entry name" value="Chloramphenicol acetyltransferase-like domain"/>
    <property type="match status" value="1"/>
</dbReference>
<feature type="domain" description="Condensation" evidence="1">
    <location>
        <begin position="23"/>
        <end position="320"/>
    </location>
</feature>
<dbReference type="SUPFAM" id="SSF52777">
    <property type="entry name" value="CoA-dependent acyltransferases"/>
    <property type="match status" value="2"/>
</dbReference>
<dbReference type="PANTHER" id="PTHR45527">
    <property type="entry name" value="NONRIBOSOMAL PEPTIDE SYNTHETASE"/>
    <property type="match status" value="1"/>
</dbReference>
<accession>A0ABP4XL94</accession>
<reference evidence="3" key="1">
    <citation type="journal article" date="2019" name="Int. J. Syst. Evol. Microbiol.">
        <title>The Global Catalogue of Microorganisms (GCM) 10K type strain sequencing project: providing services to taxonomists for standard genome sequencing and annotation.</title>
        <authorList>
            <consortium name="The Broad Institute Genomics Platform"/>
            <consortium name="The Broad Institute Genome Sequencing Center for Infectious Disease"/>
            <person name="Wu L."/>
            <person name="Ma J."/>
        </authorList>
    </citation>
    <scope>NUCLEOTIDE SEQUENCE [LARGE SCALE GENOMIC DNA]</scope>
    <source>
        <strain evidence="3">JCM 13250</strain>
    </source>
</reference>